<dbReference type="SUPFAM" id="SSF46689">
    <property type="entry name" value="Homeodomain-like"/>
    <property type="match status" value="1"/>
</dbReference>
<dbReference type="Pfam" id="PF13358">
    <property type="entry name" value="DDE_3"/>
    <property type="match status" value="1"/>
</dbReference>
<dbReference type="Gene3D" id="3.30.420.10">
    <property type="entry name" value="Ribonuclease H-like superfamily/Ribonuclease H"/>
    <property type="match status" value="1"/>
</dbReference>
<name>A0ABD0KHN8_9CAEN</name>
<protein>
    <recommendedName>
        <fullName evidence="5">Transposase</fullName>
    </recommendedName>
</protein>
<sequence>MAQNLIFDKDWYSIAMMKTAKCDSEALAPCGVHEHSAGMTCRAIGRQLGYQTSVISRLITKHAETNTVKDRPRSGRPRVTTQREDRALYRLVRQQRFGSSSHLKRQWLPNRHLSTKTVRNRLRAIGLRARRVIKRPLLTDHHKRLRLAWCLARQHWNLRNWRKIHWSDESRFLLHVTDGRARVWRQTNTAYAARNIIPSVPHGGGSVMVWGCISHDCKLDLVTIRGHLTGDRYIREVLQPAVVPHVDVHPLATRPVFMDDNARPHRSRAVAAYLQQEAVTTLPWPAMSADLNPLEHVWDLFGRRIQSLDPPVQNLHELEAALHREWKQLTIQHIRRLTGGMRRRVQAVINVQGGYTRY</sequence>
<evidence type="ECO:0008006" key="5">
    <source>
        <dbReference type="Google" id="ProtNLM"/>
    </source>
</evidence>
<evidence type="ECO:0000313" key="3">
    <source>
        <dbReference type="EMBL" id="KAK7486557.1"/>
    </source>
</evidence>
<dbReference type="PANTHER" id="PTHR23022">
    <property type="entry name" value="TRANSPOSABLE ELEMENT-RELATED"/>
    <property type="match status" value="1"/>
</dbReference>
<proteinExistence type="predicted"/>
<dbReference type="InterPro" id="IPR002492">
    <property type="entry name" value="Transposase_Tc1-like"/>
</dbReference>
<evidence type="ECO:0000313" key="4">
    <source>
        <dbReference type="Proteomes" id="UP001519460"/>
    </source>
</evidence>
<evidence type="ECO:0000259" key="2">
    <source>
        <dbReference type="Pfam" id="PF13358"/>
    </source>
</evidence>
<organism evidence="3 4">
    <name type="scientific">Batillaria attramentaria</name>
    <dbReference type="NCBI Taxonomy" id="370345"/>
    <lineage>
        <taxon>Eukaryota</taxon>
        <taxon>Metazoa</taxon>
        <taxon>Spiralia</taxon>
        <taxon>Lophotrochozoa</taxon>
        <taxon>Mollusca</taxon>
        <taxon>Gastropoda</taxon>
        <taxon>Caenogastropoda</taxon>
        <taxon>Sorbeoconcha</taxon>
        <taxon>Cerithioidea</taxon>
        <taxon>Batillariidae</taxon>
        <taxon>Batillaria</taxon>
    </lineage>
</organism>
<accession>A0ABD0KHN8</accession>
<reference evidence="3 4" key="1">
    <citation type="journal article" date="2023" name="Sci. Data">
        <title>Genome assembly of the Korean intertidal mud-creeper Batillaria attramentaria.</title>
        <authorList>
            <person name="Patra A.K."/>
            <person name="Ho P.T."/>
            <person name="Jun S."/>
            <person name="Lee S.J."/>
            <person name="Kim Y."/>
            <person name="Won Y.J."/>
        </authorList>
    </citation>
    <scope>NUCLEOTIDE SEQUENCE [LARGE SCALE GENOMIC DNA]</scope>
    <source>
        <strain evidence="3">Wonlab-2016</strain>
    </source>
</reference>
<dbReference type="PANTHER" id="PTHR23022:SF135">
    <property type="entry name" value="SI:DKEY-77F5.3"/>
    <property type="match status" value="1"/>
</dbReference>
<dbReference type="InterPro" id="IPR052338">
    <property type="entry name" value="Transposase_5"/>
</dbReference>
<feature type="domain" description="Tc1-like transposase DDE" evidence="2">
    <location>
        <begin position="164"/>
        <end position="314"/>
    </location>
</feature>
<dbReference type="InterPro" id="IPR036397">
    <property type="entry name" value="RNaseH_sf"/>
</dbReference>
<dbReference type="Proteomes" id="UP001519460">
    <property type="component" value="Unassembled WGS sequence"/>
</dbReference>
<dbReference type="Pfam" id="PF01498">
    <property type="entry name" value="HTH_Tnp_Tc3_2"/>
    <property type="match status" value="1"/>
</dbReference>
<feature type="domain" description="Transposase Tc1-like" evidence="1">
    <location>
        <begin position="85"/>
        <end position="153"/>
    </location>
</feature>
<dbReference type="EMBL" id="JACVVK020000177">
    <property type="protein sequence ID" value="KAK7486557.1"/>
    <property type="molecule type" value="Genomic_DNA"/>
</dbReference>
<gene>
    <name evidence="3" type="ORF">BaRGS_00022223</name>
</gene>
<dbReference type="InterPro" id="IPR009057">
    <property type="entry name" value="Homeodomain-like_sf"/>
</dbReference>
<comment type="caution">
    <text evidence="3">The sequence shown here is derived from an EMBL/GenBank/DDBJ whole genome shotgun (WGS) entry which is preliminary data.</text>
</comment>
<dbReference type="InterPro" id="IPR038717">
    <property type="entry name" value="Tc1-like_DDE_dom"/>
</dbReference>
<evidence type="ECO:0000259" key="1">
    <source>
        <dbReference type="Pfam" id="PF01498"/>
    </source>
</evidence>
<dbReference type="AlphaFoldDB" id="A0ABD0KHN8"/>
<keyword evidence="4" id="KW-1185">Reference proteome</keyword>